<sequence length="140" mass="16239">MKFELQNQFVSSSISFLNRLPLSGYQSIARTRLIKILASKNEEIVEMQKDLIDQYAKKDEDGQLIVKDNNYQFTKENSKKFQEAYQKLMLEDGELEKATYSHHKEDCQDFLLHADVSVSGDEALCYNALCEALDVDFDKR</sequence>
<dbReference type="Proteomes" id="UP000223158">
    <property type="component" value="Segment"/>
</dbReference>
<reference evidence="1 2" key="1">
    <citation type="submission" date="2015-11" db="EMBL/GenBank/DDBJ databases">
        <title>Lactobacillus brevis bacteriophage SA-C12: a mosaic Myoviridae member.</title>
        <authorList>
            <person name="Mahony J."/>
        </authorList>
    </citation>
    <scope>NUCLEOTIDE SEQUENCE [LARGE SCALE GENOMIC DNA]</scope>
</reference>
<keyword evidence="2" id="KW-1185">Reference proteome</keyword>
<dbReference type="EMBL" id="KU052488">
    <property type="protein sequence ID" value="ALY06831.1"/>
    <property type="molecule type" value="Genomic_DNA"/>
</dbReference>
<protein>
    <submittedName>
        <fullName evidence="1">Uncharacterized protein</fullName>
    </submittedName>
</protein>
<proteinExistence type="predicted"/>
<accession>A0A1I9KKA6</accession>
<evidence type="ECO:0000313" key="2">
    <source>
        <dbReference type="Proteomes" id="UP000223158"/>
    </source>
</evidence>
<name>A0A1I9KKA6_9CAUD</name>
<gene>
    <name evidence="1" type="ORF">SAC12_009</name>
</gene>
<organism evidence="1 2">
    <name type="scientific">Lactobacillus phage SA-C12</name>
    <dbReference type="NCBI Taxonomy" id="1755697"/>
    <lineage>
        <taxon>Viruses</taxon>
        <taxon>Duplodnaviria</taxon>
        <taxon>Heunggongvirae</taxon>
        <taxon>Uroviricota</taxon>
        <taxon>Caudoviricetes</taxon>
        <taxon>Tybeckvirinae</taxon>
        <taxon>Lenusvirus</taxon>
        <taxon>Lenusvirus SAC12</taxon>
    </lineage>
</organism>
<evidence type="ECO:0000313" key="1">
    <source>
        <dbReference type="EMBL" id="ALY06831.1"/>
    </source>
</evidence>